<proteinExistence type="predicted"/>
<dbReference type="SUPFAM" id="SSF55781">
    <property type="entry name" value="GAF domain-like"/>
    <property type="match status" value="1"/>
</dbReference>
<evidence type="ECO:0000313" key="5">
    <source>
        <dbReference type="EMBL" id="OKP85133.1"/>
    </source>
</evidence>
<dbReference type="SMART" id="SM00421">
    <property type="entry name" value="HTH_LUXR"/>
    <property type="match status" value="1"/>
</dbReference>
<dbReference type="PANTHER" id="PTHR44688">
    <property type="entry name" value="DNA-BINDING TRANSCRIPTIONAL ACTIVATOR DEVR_DOSR"/>
    <property type="match status" value="1"/>
</dbReference>
<protein>
    <recommendedName>
        <fullName evidence="4">HTH luxR-type domain-containing protein</fullName>
    </recommendedName>
</protein>
<dbReference type="Gene3D" id="1.10.10.10">
    <property type="entry name" value="Winged helix-like DNA-binding domain superfamily/Winged helix DNA-binding domain"/>
    <property type="match status" value="1"/>
</dbReference>
<evidence type="ECO:0000259" key="4">
    <source>
        <dbReference type="PROSITE" id="PS50043"/>
    </source>
</evidence>
<sequence length="707" mass="80095">MKNKPKFDVQTLQNAYSSLCGLSIMITNQTDERLTEPSGLTGMVRLLLGFESQSAEDAITKIIEKVSGIPKPIVYETISGFKLLVAPINFHKQTGYYIIAGVWIEEGSKELIAERIYETIHPDEWEHWIRALDTVATYNKEHTGGILHQLETLADTISVLLEREQRENHSAYKLQLLNLTHLIDSKSPNWLKGVLGIFTRVMGLEFAGYASSIDEKGQFTIIETTGMPAEQSLSGASFFSGEGFLGQVGLSKQMGYWENADRDPRSYFFTMRGIKPKVIICYPIKYKGQLFGLLFGGDSSRTEISEEEADMGLLAAHQISSSIYHLDSEDAIERRSLRIKTFQELTQAFVAVQDREDFLQMFLESIQQQIHSSFICLLHHQPENDGMKIYTSPSASKEWYSVYAADAEAVYFGDGMPGFSMLRRPLQREWEGREVVEFPVASGQKLLGMVTIQFIDDRQYKEYAMFIQAICGFVVAKLVLAQQAAPLMNRDIIRLLQDSLLMWKPEAYHKGTRVKELAAGLLQELNRPSEEIEWIGQAGLLAEFDAELLTGYFGAAPLVMLLRQLQRYRSGQHEDIGESSYAFLGQVLLIVISYLEKGDMEWKEALPVPVNESILRSAEQFLHRQNSPEAARLPIENKERLTSREEEILGHLVQGMNNKEIAERLFISMHTVKNHITKIYEKLGVSGRAQAISQMYQTSISHTVKKQ</sequence>
<dbReference type="SUPFAM" id="SSF46894">
    <property type="entry name" value="C-terminal effector domain of the bipartite response regulators"/>
    <property type="match status" value="1"/>
</dbReference>
<dbReference type="Proteomes" id="UP000186058">
    <property type="component" value="Unassembled WGS sequence"/>
</dbReference>
<keyword evidence="2" id="KW-0238">DNA-binding</keyword>
<dbReference type="InterPro" id="IPR036388">
    <property type="entry name" value="WH-like_DNA-bd_sf"/>
</dbReference>
<dbReference type="Gene3D" id="3.30.450.40">
    <property type="match status" value="1"/>
</dbReference>
<comment type="caution">
    <text evidence="5">The sequence shown here is derived from an EMBL/GenBank/DDBJ whole genome shotgun (WGS) entry which is preliminary data.</text>
</comment>
<dbReference type="InterPro" id="IPR029016">
    <property type="entry name" value="GAF-like_dom_sf"/>
</dbReference>
<dbReference type="CDD" id="cd06170">
    <property type="entry name" value="LuxR_C_like"/>
    <property type="match status" value="1"/>
</dbReference>
<dbReference type="PROSITE" id="PS50043">
    <property type="entry name" value="HTH_LUXR_2"/>
    <property type="match status" value="1"/>
</dbReference>
<reference evidence="5 6" key="1">
    <citation type="submission" date="2016-03" db="EMBL/GenBank/DDBJ databases">
        <authorList>
            <person name="Sant'Anna F.H."/>
            <person name="Ambrosini A."/>
            <person name="Souza R."/>
            <person name="Bach E."/>
            <person name="Fernandes G."/>
            <person name="Balsanelli E."/>
            <person name="Baura V.A."/>
            <person name="Souza E.M."/>
            <person name="Passaglia L."/>
        </authorList>
    </citation>
    <scope>NUCLEOTIDE SEQUENCE [LARGE SCALE GENOMIC DNA]</scope>
    <source>
        <strain evidence="5 6">P26E</strain>
    </source>
</reference>
<dbReference type="InterPro" id="IPR016032">
    <property type="entry name" value="Sig_transdc_resp-reg_C-effctor"/>
</dbReference>
<keyword evidence="6" id="KW-1185">Reference proteome</keyword>
<accession>A0ABX3EMT1</accession>
<dbReference type="PANTHER" id="PTHR44688:SF16">
    <property type="entry name" value="DNA-BINDING TRANSCRIPTIONAL ACTIVATOR DEVR_DOSR"/>
    <property type="match status" value="1"/>
</dbReference>
<feature type="domain" description="HTH luxR-type" evidence="4">
    <location>
        <begin position="634"/>
        <end position="699"/>
    </location>
</feature>
<dbReference type="InterPro" id="IPR000792">
    <property type="entry name" value="Tscrpt_reg_LuxR_C"/>
</dbReference>
<evidence type="ECO:0000256" key="2">
    <source>
        <dbReference type="ARBA" id="ARBA00023125"/>
    </source>
</evidence>
<dbReference type="PRINTS" id="PR00038">
    <property type="entry name" value="HTHLUXR"/>
</dbReference>
<keyword evidence="1" id="KW-0805">Transcription regulation</keyword>
<dbReference type="Pfam" id="PF00196">
    <property type="entry name" value="GerE"/>
    <property type="match status" value="1"/>
</dbReference>
<name>A0ABX3EMT1_9BACL</name>
<evidence type="ECO:0000256" key="3">
    <source>
        <dbReference type="ARBA" id="ARBA00023163"/>
    </source>
</evidence>
<evidence type="ECO:0000256" key="1">
    <source>
        <dbReference type="ARBA" id="ARBA00023015"/>
    </source>
</evidence>
<keyword evidence="3" id="KW-0804">Transcription</keyword>
<organism evidence="5 6">
    <name type="scientific">Paenibacillus helianthi</name>
    <dbReference type="NCBI Taxonomy" id="1349432"/>
    <lineage>
        <taxon>Bacteria</taxon>
        <taxon>Bacillati</taxon>
        <taxon>Bacillota</taxon>
        <taxon>Bacilli</taxon>
        <taxon>Bacillales</taxon>
        <taxon>Paenibacillaceae</taxon>
        <taxon>Paenibacillus</taxon>
    </lineage>
</organism>
<dbReference type="EMBL" id="LVWI01000048">
    <property type="protein sequence ID" value="OKP85133.1"/>
    <property type="molecule type" value="Genomic_DNA"/>
</dbReference>
<evidence type="ECO:0000313" key="6">
    <source>
        <dbReference type="Proteomes" id="UP000186058"/>
    </source>
</evidence>
<gene>
    <name evidence="5" type="ORF">A3844_17945</name>
</gene>
<dbReference type="RefSeq" id="WP_074108152.1">
    <property type="nucleotide sequence ID" value="NZ_LVWI01000048.1"/>
</dbReference>